<dbReference type="RefSeq" id="WP_275844331.1">
    <property type="nucleotide sequence ID" value="NZ_CP135996.1"/>
</dbReference>
<evidence type="ECO:0000313" key="16">
    <source>
        <dbReference type="Proteomes" id="UP001300604"/>
    </source>
</evidence>
<dbReference type="GO" id="GO:0071978">
    <property type="term" value="P:bacterial-type flagellum-dependent swarming motility"/>
    <property type="evidence" value="ECO:0007669"/>
    <property type="project" value="InterPro"/>
</dbReference>
<evidence type="ECO:0000256" key="1">
    <source>
        <dbReference type="ARBA" id="ARBA00004651"/>
    </source>
</evidence>
<feature type="transmembrane region" description="Helical" evidence="12">
    <location>
        <begin position="155"/>
        <end position="176"/>
    </location>
</feature>
<proteinExistence type="inferred from homology"/>
<dbReference type="Proteomes" id="UP001300604">
    <property type="component" value="Chromosome"/>
</dbReference>
<keyword evidence="3" id="KW-0813">Transport</keyword>
<keyword evidence="11 12" id="KW-0472">Membrane</keyword>
<keyword evidence="10" id="KW-0406">Ion transport</keyword>
<evidence type="ECO:0000256" key="11">
    <source>
        <dbReference type="ARBA" id="ARBA00023136"/>
    </source>
</evidence>
<reference evidence="16" key="3">
    <citation type="submission" date="2024-06" db="EMBL/GenBank/DDBJ databases">
        <authorList>
            <person name="Zeng C."/>
        </authorList>
    </citation>
    <scope>NUCLEOTIDE SEQUENCE [LARGE SCALE GENOMIC DNA]</scope>
    <source>
        <strain evidence="16">ZCY20-5</strain>
    </source>
</reference>
<dbReference type="GO" id="GO:0006935">
    <property type="term" value="P:chemotaxis"/>
    <property type="evidence" value="ECO:0007669"/>
    <property type="project" value="UniProtKB-KW"/>
</dbReference>
<protein>
    <submittedName>
        <fullName evidence="15">MotA/TolQ/ExbB proton channel family protein</fullName>
    </submittedName>
</protein>
<evidence type="ECO:0000256" key="3">
    <source>
        <dbReference type="ARBA" id="ARBA00022448"/>
    </source>
</evidence>
<evidence type="ECO:0000256" key="12">
    <source>
        <dbReference type="SAM" id="Phobius"/>
    </source>
</evidence>
<accession>A0AA97H476</accession>
<evidence type="ECO:0000256" key="2">
    <source>
        <dbReference type="ARBA" id="ARBA00008038"/>
    </source>
</evidence>
<dbReference type="PANTHER" id="PTHR30433:SF3">
    <property type="entry name" value="MOTILITY PROTEIN A"/>
    <property type="match status" value="1"/>
</dbReference>
<feature type="domain" description="MotA/TolQ/ExbB proton channel" evidence="13">
    <location>
        <begin position="113"/>
        <end position="225"/>
    </location>
</feature>
<evidence type="ECO:0000256" key="4">
    <source>
        <dbReference type="ARBA" id="ARBA00022475"/>
    </source>
</evidence>
<feature type="transmembrane region" description="Helical" evidence="12">
    <location>
        <begin position="34"/>
        <end position="60"/>
    </location>
</feature>
<dbReference type="KEGG" id="carl:PXC00_04300"/>
<sequence length="267" mass="28830">MDISLIIGLVVAFGSAIGGFLLDGGKATSLVVGSSFLIVVGGTMGATIISFGISGTLKAFKRVFFSYNKKNEPNPEHLIEKISEMTNKCRSDGLLVLQSMLSDPELETENYLMLKEAMVLATDAKSVEVLQDTLSADIESYSAAMQQDISVLEGAGGFSPTLGIIGTVMGLVQVLSNISDASKLTASIAVAFIATLYGIVFANLLYLPFANHLRSFMKRQVIFREMMVDGICMMVSGESTRNIQNKLSLYYHAFPNCEDKYKAGIDN</sequence>
<dbReference type="PROSITE" id="PS01307">
    <property type="entry name" value="MOTA"/>
    <property type="match status" value="1"/>
</dbReference>
<keyword evidence="8" id="KW-0375">Hydrogen ion transport</keyword>
<feature type="domain" description="Motility protein A N-terminal" evidence="14">
    <location>
        <begin position="6"/>
        <end position="93"/>
    </location>
</feature>
<comment type="subcellular location">
    <subcellularLocation>
        <location evidence="1">Cell membrane</location>
        <topology evidence="1">Multi-pass membrane protein</topology>
    </subcellularLocation>
</comment>
<evidence type="ECO:0000256" key="8">
    <source>
        <dbReference type="ARBA" id="ARBA00022781"/>
    </source>
</evidence>
<keyword evidence="4" id="KW-1003">Cell membrane</keyword>
<dbReference type="EMBL" id="CP135996">
    <property type="protein sequence ID" value="WOC33108.1"/>
    <property type="molecule type" value="Genomic_DNA"/>
</dbReference>
<evidence type="ECO:0000256" key="6">
    <source>
        <dbReference type="ARBA" id="ARBA00022692"/>
    </source>
</evidence>
<feature type="transmembrane region" description="Helical" evidence="12">
    <location>
        <begin position="188"/>
        <end position="209"/>
    </location>
</feature>
<dbReference type="AlphaFoldDB" id="A0AA97H476"/>
<comment type="similarity">
    <text evidence="2">Belongs to the MotA family.</text>
</comment>
<evidence type="ECO:0000256" key="10">
    <source>
        <dbReference type="ARBA" id="ARBA00023065"/>
    </source>
</evidence>
<dbReference type="InterPro" id="IPR002898">
    <property type="entry name" value="MotA_ExbB_proton_chnl"/>
</dbReference>
<dbReference type="InterPro" id="IPR000540">
    <property type="entry name" value="Flag_MotA_CS"/>
</dbReference>
<evidence type="ECO:0000259" key="13">
    <source>
        <dbReference type="Pfam" id="PF01618"/>
    </source>
</evidence>
<gene>
    <name evidence="15" type="ORF">PXC00_04300</name>
</gene>
<keyword evidence="7" id="KW-0283">Flagellar rotation</keyword>
<dbReference type="InterPro" id="IPR047055">
    <property type="entry name" value="MotA-like"/>
</dbReference>
<evidence type="ECO:0000256" key="9">
    <source>
        <dbReference type="ARBA" id="ARBA00022989"/>
    </source>
</evidence>
<evidence type="ECO:0000259" key="14">
    <source>
        <dbReference type="Pfam" id="PF20560"/>
    </source>
</evidence>
<reference evidence="15 16" key="2">
    <citation type="submission" date="2024-06" db="EMBL/GenBank/DDBJ databases">
        <title>Caproicibacterium argilliputei sp. nov, a novel caproic acid producing anaerobic bacterium isolated from pit mud.</title>
        <authorList>
            <person name="Xia S."/>
        </authorList>
    </citation>
    <scope>NUCLEOTIDE SEQUENCE [LARGE SCALE GENOMIC DNA]</scope>
    <source>
        <strain evidence="15 16">ZCY20-5</strain>
    </source>
</reference>
<keyword evidence="5" id="KW-0145">Chemotaxis</keyword>
<dbReference type="Pfam" id="PF01618">
    <property type="entry name" value="MotA_ExbB"/>
    <property type="match status" value="1"/>
</dbReference>
<organism evidence="15 16">
    <name type="scientific">Caproicibacterium argilliputei</name>
    <dbReference type="NCBI Taxonomy" id="3030016"/>
    <lineage>
        <taxon>Bacteria</taxon>
        <taxon>Bacillati</taxon>
        <taxon>Bacillota</taxon>
        <taxon>Clostridia</taxon>
        <taxon>Eubacteriales</taxon>
        <taxon>Oscillospiraceae</taxon>
        <taxon>Caproicibacterium</taxon>
    </lineage>
</organism>
<dbReference type="GO" id="GO:1902600">
    <property type="term" value="P:proton transmembrane transport"/>
    <property type="evidence" value="ECO:0007669"/>
    <property type="project" value="UniProtKB-KW"/>
</dbReference>
<evidence type="ECO:0000256" key="7">
    <source>
        <dbReference type="ARBA" id="ARBA00022779"/>
    </source>
</evidence>
<keyword evidence="9 12" id="KW-1133">Transmembrane helix</keyword>
<evidence type="ECO:0000313" key="15">
    <source>
        <dbReference type="EMBL" id="WOC33108.1"/>
    </source>
</evidence>
<dbReference type="PANTHER" id="PTHR30433">
    <property type="entry name" value="CHEMOTAXIS PROTEIN MOTA"/>
    <property type="match status" value="1"/>
</dbReference>
<keyword evidence="6 12" id="KW-0812">Transmembrane</keyword>
<dbReference type="Pfam" id="PF20560">
    <property type="entry name" value="MotA_N"/>
    <property type="match status" value="1"/>
</dbReference>
<evidence type="ECO:0000256" key="5">
    <source>
        <dbReference type="ARBA" id="ARBA00022500"/>
    </source>
</evidence>
<dbReference type="InterPro" id="IPR046786">
    <property type="entry name" value="MotA_N"/>
</dbReference>
<keyword evidence="16" id="KW-1185">Reference proteome</keyword>
<name>A0AA97H476_9FIRM</name>
<reference evidence="16" key="1">
    <citation type="submission" date="2024-06" db="EMBL/GenBank/DDBJ databases">
        <title>Caproicibacterium argilliputei sp. nov, a novel caproic acid producing anaerobic bacterium isolated from pit mud.</title>
        <authorList>
            <person name="Zeng C."/>
        </authorList>
    </citation>
    <scope>NUCLEOTIDE SEQUENCE [LARGE SCALE GENOMIC DNA]</scope>
    <source>
        <strain evidence="16">ZCY20-5</strain>
    </source>
</reference>
<dbReference type="GO" id="GO:0005886">
    <property type="term" value="C:plasma membrane"/>
    <property type="evidence" value="ECO:0007669"/>
    <property type="project" value="UniProtKB-SubCell"/>
</dbReference>